<keyword evidence="3" id="KW-1185">Reference proteome</keyword>
<protein>
    <recommendedName>
        <fullName evidence="4">ParH-like protein</fullName>
    </recommendedName>
</protein>
<evidence type="ECO:0008006" key="4">
    <source>
        <dbReference type="Google" id="ProtNLM"/>
    </source>
</evidence>
<accession>G8XGM3</accession>
<reference evidence="3" key="1">
    <citation type="submission" date="2011-12" db="EMBL/GenBank/DDBJ databases">
        <title>Complete genome sequence of Streptomyces cattleya strain DSM 46488.</title>
        <authorList>
            <person name="Ou H.-Y."/>
            <person name="Li P."/>
            <person name="Zhao C."/>
            <person name="O'Hagan D."/>
            <person name="Deng Z."/>
        </authorList>
    </citation>
    <scope>NUCLEOTIDE SEQUENCE [LARGE SCALE GENOMIC DNA]</scope>
    <source>
        <strain evidence="3">ATCC 35852 / DSM 46488 / JCM 4925 / NBRC 14057 / NRRL 8057</strain>
        <plasmid evidence="3">Plasmid pSCATT</plasmid>
    </source>
</reference>
<dbReference type="PATRIC" id="fig|1003195.29.peg.7277"/>
<organism evidence="2 3">
    <name type="scientific">Streptantibioticus cattleyicolor (strain ATCC 35852 / DSM 46488 / JCM 4925 / NBRC 14057 / NRRL 8057)</name>
    <name type="common">Streptomyces cattleya</name>
    <dbReference type="NCBI Taxonomy" id="1003195"/>
    <lineage>
        <taxon>Bacteria</taxon>
        <taxon>Bacillati</taxon>
        <taxon>Actinomycetota</taxon>
        <taxon>Actinomycetes</taxon>
        <taxon>Kitasatosporales</taxon>
        <taxon>Streptomycetaceae</taxon>
        <taxon>Streptantibioticus</taxon>
    </lineage>
</organism>
<evidence type="ECO:0000256" key="1">
    <source>
        <dbReference type="SAM" id="MobiDB-lite"/>
    </source>
</evidence>
<feature type="region of interest" description="Disordered" evidence="1">
    <location>
        <begin position="149"/>
        <end position="175"/>
    </location>
</feature>
<keyword evidence="2" id="KW-0614">Plasmid</keyword>
<name>G8XGM3_STREN</name>
<proteinExistence type="predicted"/>
<gene>
    <name evidence="2" type="ordered locus">SCATT_p14790</name>
</gene>
<dbReference type="Proteomes" id="UP000007842">
    <property type="component" value="Plasmid pSCATT"/>
</dbReference>
<evidence type="ECO:0000313" key="3">
    <source>
        <dbReference type="Proteomes" id="UP000007842"/>
    </source>
</evidence>
<dbReference type="AlphaFoldDB" id="G8XGM3"/>
<dbReference type="EMBL" id="CP003229">
    <property type="protein sequence ID" value="AEW99672.1"/>
    <property type="molecule type" value="Genomic_DNA"/>
</dbReference>
<sequence length="175" mass="19392">MRRDGYQATVRRCRRMAERLELPEPFDAGELLARIGRQRGRDIELVPVASRPHLPCGLLLSTGGADYVLYAADTTPLHREHILVHEAAHLLFDHAGSAPLTPVASQAILPHLPTDLVRRVLGRTGYDEPQEREAELLASLIMSRVARAGTTSPRPARPLSIDVFFAPPPDQDDRD</sequence>
<dbReference type="KEGG" id="scy:SCATT_p14790"/>
<dbReference type="HOGENOM" id="CLU_104213_2_0_11"/>
<geneLocation type="plasmid" evidence="2 3">
    <name>pSCATT</name>
</geneLocation>
<evidence type="ECO:0000313" key="2">
    <source>
        <dbReference type="EMBL" id="AEW99672.1"/>
    </source>
</evidence>